<protein>
    <recommendedName>
        <fullName evidence="5">Secreted protein</fullName>
    </recommendedName>
</protein>
<organism evidence="3 4">
    <name type="scientific">Nonomuraea bangladeshensis</name>
    <dbReference type="NCBI Taxonomy" id="404385"/>
    <lineage>
        <taxon>Bacteria</taxon>
        <taxon>Bacillati</taxon>
        <taxon>Actinomycetota</taxon>
        <taxon>Actinomycetes</taxon>
        <taxon>Streptosporangiales</taxon>
        <taxon>Streptosporangiaceae</taxon>
        <taxon>Nonomuraea</taxon>
    </lineage>
</organism>
<reference evidence="3 4" key="1">
    <citation type="submission" date="2024-06" db="EMBL/GenBank/DDBJ databases">
        <title>The Natural Products Discovery Center: Release of the First 8490 Sequenced Strains for Exploring Actinobacteria Biosynthetic Diversity.</title>
        <authorList>
            <person name="Kalkreuter E."/>
            <person name="Kautsar S.A."/>
            <person name="Yang D."/>
            <person name="Bader C.D."/>
            <person name="Teijaro C.N."/>
            <person name="Fluegel L."/>
            <person name="Davis C.M."/>
            <person name="Simpson J.R."/>
            <person name="Lauterbach L."/>
            <person name="Steele A.D."/>
            <person name="Gui C."/>
            <person name="Meng S."/>
            <person name="Li G."/>
            <person name="Viehrig K."/>
            <person name="Ye F."/>
            <person name="Su P."/>
            <person name="Kiefer A.F."/>
            <person name="Nichols A."/>
            <person name="Cepeda A.J."/>
            <person name="Yan W."/>
            <person name="Fan B."/>
            <person name="Jiang Y."/>
            <person name="Adhikari A."/>
            <person name="Zheng C.-J."/>
            <person name="Schuster L."/>
            <person name="Cowan T.M."/>
            <person name="Smanski M.J."/>
            <person name="Chevrette M.G."/>
            <person name="De Carvalho L.P.S."/>
            <person name="Shen B."/>
        </authorList>
    </citation>
    <scope>NUCLEOTIDE SEQUENCE [LARGE SCALE GENOMIC DNA]</scope>
    <source>
        <strain evidence="3 4">NPDC049574</strain>
    </source>
</reference>
<evidence type="ECO:0000256" key="1">
    <source>
        <dbReference type="SAM" id="MobiDB-lite"/>
    </source>
</evidence>
<accession>A0ABV3HJE0</accession>
<feature type="chain" id="PRO_5046908262" description="Secreted protein" evidence="2">
    <location>
        <begin position="23"/>
        <end position="189"/>
    </location>
</feature>
<sequence length="189" mass="19651">MRRPAAVLLALALSGCALSGCAGDGGSGGGEAPVPRASAEPLSQETLSEEPLPEETPSAEQAGSQALTLSCDAASEVRLPAVPAPLERAGAFSRLPALTRPLAVHGLIWSRNDERLYVGVVCGPRTAEQFVTLVARARLTAWEGRPALHWTTRTGVRNLMWLDRPGVAVYVGATPGLSDRIQPIAAGIG</sequence>
<feature type="region of interest" description="Disordered" evidence="1">
    <location>
        <begin position="24"/>
        <end position="65"/>
    </location>
</feature>
<dbReference type="PROSITE" id="PS51257">
    <property type="entry name" value="PROKAR_LIPOPROTEIN"/>
    <property type="match status" value="1"/>
</dbReference>
<gene>
    <name evidence="3" type="ORF">AB0K40_44770</name>
</gene>
<keyword evidence="4" id="KW-1185">Reference proteome</keyword>
<evidence type="ECO:0000256" key="2">
    <source>
        <dbReference type="SAM" id="SignalP"/>
    </source>
</evidence>
<dbReference type="Proteomes" id="UP001552427">
    <property type="component" value="Unassembled WGS sequence"/>
</dbReference>
<keyword evidence="2" id="KW-0732">Signal</keyword>
<evidence type="ECO:0000313" key="4">
    <source>
        <dbReference type="Proteomes" id="UP001552427"/>
    </source>
</evidence>
<proteinExistence type="predicted"/>
<feature type="signal peptide" evidence="2">
    <location>
        <begin position="1"/>
        <end position="22"/>
    </location>
</feature>
<name>A0ABV3HJE0_9ACTN</name>
<evidence type="ECO:0008006" key="5">
    <source>
        <dbReference type="Google" id="ProtNLM"/>
    </source>
</evidence>
<evidence type="ECO:0000313" key="3">
    <source>
        <dbReference type="EMBL" id="MEV4292666.1"/>
    </source>
</evidence>
<dbReference type="RefSeq" id="WP_364463078.1">
    <property type="nucleotide sequence ID" value="NZ_JBFARM010000019.1"/>
</dbReference>
<dbReference type="EMBL" id="JBFARM010000019">
    <property type="protein sequence ID" value="MEV4292666.1"/>
    <property type="molecule type" value="Genomic_DNA"/>
</dbReference>
<comment type="caution">
    <text evidence="3">The sequence shown here is derived from an EMBL/GenBank/DDBJ whole genome shotgun (WGS) entry which is preliminary data.</text>
</comment>